<evidence type="ECO:0000259" key="7">
    <source>
        <dbReference type="Pfam" id="PF14322"/>
    </source>
</evidence>
<keyword evidence="9" id="KW-1185">Reference proteome</keyword>
<dbReference type="GO" id="GO:0009279">
    <property type="term" value="C:cell outer membrane"/>
    <property type="evidence" value="ECO:0007669"/>
    <property type="project" value="UniProtKB-SubCell"/>
</dbReference>
<evidence type="ECO:0000256" key="2">
    <source>
        <dbReference type="ARBA" id="ARBA00006275"/>
    </source>
</evidence>
<dbReference type="InterPro" id="IPR033985">
    <property type="entry name" value="SusD-like_N"/>
</dbReference>
<keyword evidence="3" id="KW-0732">Signal</keyword>
<dbReference type="Pfam" id="PF14322">
    <property type="entry name" value="SusD-like_3"/>
    <property type="match status" value="1"/>
</dbReference>
<feature type="domain" description="SusD-like N-terminal" evidence="7">
    <location>
        <begin position="25"/>
        <end position="225"/>
    </location>
</feature>
<evidence type="ECO:0000256" key="3">
    <source>
        <dbReference type="ARBA" id="ARBA00022729"/>
    </source>
</evidence>
<dbReference type="InterPro" id="IPR012944">
    <property type="entry name" value="SusD_RagB_dom"/>
</dbReference>
<evidence type="ECO:0000256" key="4">
    <source>
        <dbReference type="ARBA" id="ARBA00023136"/>
    </source>
</evidence>
<dbReference type="AlphaFoldDB" id="A0A511NDR9"/>
<keyword evidence="4" id="KW-0472">Membrane</keyword>
<dbReference type="OrthoDB" id="630434at2"/>
<evidence type="ECO:0008006" key="10">
    <source>
        <dbReference type="Google" id="ProtNLM"/>
    </source>
</evidence>
<organism evidence="8 9">
    <name type="scientific">Empedobacter brevis NBRC 14943 = ATCC 43319</name>
    <dbReference type="NCBI Taxonomy" id="1218108"/>
    <lineage>
        <taxon>Bacteria</taxon>
        <taxon>Pseudomonadati</taxon>
        <taxon>Bacteroidota</taxon>
        <taxon>Flavobacteriia</taxon>
        <taxon>Flavobacteriales</taxon>
        <taxon>Weeksellaceae</taxon>
        <taxon>Empedobacter</taxon>
    </lineage>
</organism>
<gene>
    <name evidence="8" type="ORF">EB1_07540</name>
</gene>
<comment type="similarity">
    <text evidence="2">Belongs to the SusD family.</text>
</comment>
<comment type="caution">
    <text evidence="8">The sequence shown here is derived from an EMBL/GenBank/DDBJ whole genome shotgun (WGS) entry which is preliminary data.</text>
</comment>
<comment type="subcellular location">
    <subcellularLocation>
        <location evidence="1">Cell outer membrane</location>
    </subcellularLocation>
</comment>
<dbReference type="PROSITE" id="PS51257">
    <property type="entry name" value="PROKAR_LIPOPROTEIN"/>
    <property type="match status" value="1"/>
</dbReference>
<reference evidence="8 9" key="1">
    <citation type="submission" date="2019-07" db="EMBL/GenBank/DDBJ databases">
        <title>Whole genome shotgun sequence of Empedobacter brevis NBRC 14943.</title>
        <authorList>
            <person name="Hosoyama A."/>
            <person name="Uohara A."/>
            <person name="Ohji S."/>
            <person name="Ichikawa N."/>
        </authorList>
    </citation>
    <scope>NUCLEOTIDE SEQUENCE [LARGE SCALE GENOMIC DNA]</scope>
    <source>
        <strain evidence="8 9">NBRC 14943</strain>
    </source>
</reference>
<dbReference type="InterPro" id="IPR011990">
    <property type="entry name" value="TPR-like_helical_dom_sf"/>
</dbReference>
<dbReference type="EMBL" id="BJXC01000003">
    <property type="protein sequence ID" value="GEM50964.1"/>
    <property type="molecule type" value="Genomic_DNA"/>
</dbReference>
<dbReference type="GeneID" id="84649295"/>
<dbReference type="Pfam" id="PF07980">
    <property type="entry name" value="SusD_RagB"/>
    <property type="match status" value="1"/>
</dbReference>
<dbReference type="Gene3D" id="1.25.40.390">
    <property type="match status" value="1"/>
</dbReference>
<keyword evidence="5" id="KW-0998">Cell outer membrane</keyword>
<evidence type="ECO:0000259" key="6">
    <source>
        <dbReference type="Pfam" id="PF07980"/>
    </source>
</evidence>
<proteinExistence type="inferred from homology"/>
<evidence type="ECO:0000256" key="5">
    <source>
        <dbReference type="ARBA" id="ARBA00023237"/>
    </source>
</evidence>
<feature type="domain" description="RagB/SusD" evidence="6">
    <location>
        <begin position="306"/>
        <end position="473"/>
    </location>
</feature>
<dbReference type="STRING" id="1218108.GCA_000382425_01074"/>
<evidence type="ECO:0000313" key="9">
    <source>
        <dbReference type="Proteomes" id="UP000321245"/>
    </source>
</evidence>
<accession>A0A511NDR9</accession>
<dbReference type="SUPFAM" id="SSF48452">
    <property type="entry name" value="TPR-like"/>
    <property type="match status" value="1"/>
</dbReference>
<evidence type="ECO:0000256" key="1">
    <source>
        <dbReference type="ARBA" id="ARBA00004442"/>
    </source>
</evidence>
<dbReference type="CDD" id="cd08977">
    <property type="entry name" value="SusD"/>
    <property type="match status" value="1"/>
</dbReference>
<sequence>MLKKIFKISLVSLLFVGFSCNEDRLDLEPEIQDVYNGYVQDEDDMQKITNSLYTSLGSGTNFGATLILYGDLISDNVFQSTNYGGGYYNGITNFNWFAETSFGQYRALYDVIQRANFIILDDNVPSNTNVVSMKGEAKIARGLAYFYLVQLYSSNPTSGNFQEYGIPLKTKKYNPNDINARATVDQVYDQIIKDFTEGVAEMSPSARSSKIFLSPTAGKFLLAKAYLTRGKAGDYDKAVQYADEVLNGSPSNFSLVNSTGLKDYFTNTDASISENHNETIFEIEQSSSYSLQINAHLASFYANTGGQRSMLVREGVYKLYDNNDARKALFNTSVTFTDVPKGVWTTKYPRSVGGNYQGNVKVFRMTEAKYIKMEALAKSGKTSEALTLLNTHAVERGANPYSGDVLTAIILDMQKEFVAEGHRFFDLKRNNLPIDKKTNCLDGTCYQASDSKYFVFPIGRTELELNKLMVNHPLWQ</sequence>
<evidence type="ECO:0000313" key="8">
    <source>
        <dbReference type="EMBL" id="GEM50964.1"/>
    </source>
</evidence>
<dbReference type="RefSeq" id="WP_019974583.1">
    <property type="nucleotide sequence ID" value="NZ_BJXC01000003.1"/>
</dbReference>
<dbReference type="Proteomes" id="UP000321245">
    <property type="component" value="Unassembled WGS sequence"/>
</dbReference>
<protein>
    <recommendedName>
        <fullName evidence="10">RagB/SusD family nutrient uptake outer membrane protein</fullName>
    </recommendedName>
</protein>
<name>A0A511NDR9_9FLAO</name>